<keyword evidence="2" id="KW-0479">Metal-binding</keyword>
<reference evidence="12 13" key="1">
    <citation type="journal article" date="2012" name="J. Bacteriol.">
        <title>Genome sequence of benzo(a)pyrene-degrading bacterium Novosphingobium pentaromativorans US6-1.</title>
        <authorList>
            <person name="Luo Y.R."/>
            <person name="Kang S.G."/>
            <person name="Kim S.J."/>
            <person name="Kim M.R."/>
            <person name="Li N."/>
            <person name="Lee J.H."/>
            <person name="Kwon K.K."/>
        </authorList>
    </citation>
    <scope>NUCLEOTIDE SEQUENCE [LARGE SCALE GENOMIC DNA]</scope>
    <source>
        <strain evidence="12 13">US6-1</strain>
    </source>
</reference>
<dbReference type="EMBL" id="AGFM01000048">
    <property type="protein sequence ID" value="EHJ59957.1"/>
    <property type="molecule type" value="Genomic_DNA"/>
</dbReference>
<feature type="domain" description="Plastocyanin-like" evidence="11">
    <location>
        <begin position="72"/>
        <end position="184"/>
    </location>
</feature>
<name>G6EFB2_9SPHN</name>
<dbReference type="Gene3D" id="2.60.40.420">
    <property type="entry name" value="Cupredoxins - blue copper proteins"/>
    <property type="match status" value="3"/>
</dbReference>
<evidence type="ECO:0000259" key="10">
    <source>
        <dbReference type="Pfam" id="PF07731"/>
    </source>
</evidence>
<evidence type="ECO:0000256" key="4">
    <source>
        <dbReference type="ARBA" id="ARBA00038978"/>
    </source>
</evidence>
<organism evidence="12 13">
    <name type="scientific">Novosphingobium pentaromativorans US6-1</name>
    <dbReference type="NCBI Taxonomy" id="1088721"/>
    <lineage>
        <taxon>Bacteria</taxon>
        <taxon>Pseudomonadati</taxon>
        <taxon>Pseudomonadota</taxon>
        <taxon>Alphaproteobacteria</taxon>
        <taxon>Sphingomonadales</taxon>
        <taxon>Sphingomonadaceae</taxon>
        <taxon>Novosphingobium</taxon>
    </lineage>
</organism>
<dbReference type="PANTHER" id="PTHR48267:SF1">
    <property type="entry name" value="BILIRUBIN OXIDASE"/>
    <property type="match status" value="1"/>
</dbReference>
<dbReference type="OrthoDB" id="9757546at2"/>
<dbReference type="CDD" id="cd13867">
    <property type="entry name" value="CuRO_2_CueO_FtsP"/>
    <property type="match status" value="1"/>
</dbReference>
<dbReference type="PATRIC" id="fig|1088721.3.peg.2994"/>
<dbReference type="CDD" id="cd04232">
    <property type="entry name" value="CuRO_1_CueO_FtsP"/>
    <property type="match status" value="1"/>
</dbReference>
<dbReference type="RefSeq" id="WP_007013941.1">
    <property type="nucleotide sequence ID" value="NZ_AGFM01000048.1"/>
</dbReference>
<feature type="domain" description="Plastocyanin-like" evidence="9">
    <location>
        <begin position="220"/>
        <end position="305"/>
    </location>
</feature>
<dbReference type="Pfam" id="PF00394">
    <property type="entry name" value="Cu-oxidase"/>
    <property type="match status" value="1"/>
</dbReference>
<dbReference type="KEGG" id="npn:JI59_04840"/>
<protein>
    <recommendedName>
        <fullName evidence="5">Multicopper oxidase CueO</fullName>
        <ecNumber evidence="4">1.16.3.4</ecNumber>
    </recommendedName>
    <alternativeName>
        <fullName evidence="6">Copper efflux oxidase</fullName>
    </alternativeName>
    <alternativeName>
        <fullName evidence="7">Cuprous oxidase</fullName>
    </alternativeName>
</protein>
<dbReference type="InterPro" id="IPR011707">
    <property type="entry name" value="Cu-oxidase-like_N"/>
</dbReference>
<dbReference type="InterPro" id="IPR045087">
    <property type="entry name" value="Cu-oxidase_fam"/>
</dbReference>
<dbReference type="GO" id="GO:0016491">
    <property type="term" value="F:oxidoreductase activity"/>
    <property type="evidence" value="ECO:0007669"/>
    <property type="project" value="UniProtKB-KW"/>
</dbReference>
<comment type="subunit">
    <text evidence="1">Monomer.</text>
</comment>
<comment type="catalytic activity">
    <reaction evidence="8">
        <text>4 Cu(+) + O2 + 4 H(+) = 4 Cu(2+) + 2 H2O</text>
        <dbReference type="Rhea" id="RHEA:30083"/>
        <dbReference type="ChEBI" id="CHEBI:15377"/>
        <dbReference type="ChEBI" id="CHEBI:15378"/>
        <dbReference type="ChEBI" id="CHEBI:15379"/>
        <dbReference type="ChEBI" id="CHEBI:29036"/>
        <dbReference type="ChEBI" id="CHEBI:49552"/>
        <dbReference type="EC" id="1.16.3.4"/>
    </reaction>
    <physiologicalReaction direction="left-to-right" evidence="8">
        <dbReference type="Rhea" id="RHEA:30084"/>
    </physiologicalReaction>
</comment>
<dbReference type="SUPFAM" id="SSF49503">
    <property type="entry name" value="Cupredoxins"/>
    <property type="match status" value="3"/>
</dbReference>
<proteinExistence type="predicted"/>
<dbReference type="InterPro" id="IPR011706">
    <property type="entry name" value="Cu-oxidase_C"/>
</dbReference>
<evidence type="ECO:0000313" key="13">
    <source>
        <dbReference type="Proteomes" id="UP000004030"/>
    </source>
</evidence>
<evidence type="ECO:0000256" key="2">
    <source>
        <dbReference type="ARBA" id="ARBA00022723"/>
    </source>
</evidence>
<evidence type="ECO:0000256" key="3">
    <source>
        <dbReference type="ARBA" id="ARBA00023002"/>
    </source>
</evidence>
<dbReference type="PANTHER" id="PTHR48267">
    <property type="entry name" value="CUPREDOXIN SUPERFAMILY PROTEIN"/>
    <property type="match status" value="1"/>
</dbReference>
<dbReference type="AlphaFoldDB" id="G6EFB2"/>
<dbReference type="Pfam" id="PF07732">
    <property type="entry name" value="Cu-oxidase_3"/>
    <property type="match status" value="1"/>
</dbReference>
<dbReference type="GO" id="GO:0005507">
    <property type="term" value="F:copper ion binding"/>
    <property type="evidence" value="ECO:0007669"/>
    <property type="project" value="InterPro"/>
</dbReference>
<dbReference type="PROSITE" id="PS00080">
    <property type="entry name" value="MULTICOPPER_OXIDASE2"/>
    <property type="match status" value="1"/>
</dbReference>
<evidence type="ECO:0000256" key="6">
    <source>
        <dbReference type="ARBA" id="ARBA00042896"/>
    </source>
</evidence>
<dbReference type="EC" id="1.16.3.4" evidence="4"/>
<dbReference type="InterPro" id="IPR001117">
    <property type="entry name" value="Cu-oxidase_2nd"/>
</dbReference>
<dbReference type="InterPro" id="IPR006311">
    <property type="entry name" value="TAT_signal"/>
</dbReference>
<sequence length="509" mass="55903">MADILTRRRALHLFGGAASALAIGPLSGCDALSDTRKAATLALDRRPLTIPPLEQGKQISGQRVFDLVLKRGTTSFFEGVQTPTIGINQSYLGPTLQMHRGDRVRMLVKNELGEHATLHWHGFELPASADGGPHQTIAPGASWSAAFEVRQRASLYWCHSHALRRSGPQVYAGLAAPIYVRDEEEDALGLPSEYGVDDIPLVVQDRTFASDGSLVYSSNMQNGMMGMIGDVLLVNGTHEPVFEARSNKLRLRLLNGSNARFYEFAFRNGQTFDLIASDGGLLKRPFRASRVRLAPGERAQIVIDLVDDRPIDLVADSVSNMGMMGGGRMMGMGGIMRGQRGDALRADQFAVLSIVPAEDRRKGEPLPSELTSFAAPDPALAVATRRFVLGMGMGMMSGFTINGRSMNMARIDERVPIGQWEIWEVENASMMAHPFHIHNAQFRILDRGGRAPPPLETGFKDTVVVNPGETVRLLLRFEQNTDPELPYMYHCHILEHEDAGMMGQFVVTT</sequence>
<evidence type="ECO:0000256" key="5">
    <source>
        <dbReference type="ARBA" id="ARBA00041027"/>
    </source>
</evidence>
<evidence type="ECO:0000259" key="11">
    <source>
        <dbReference type="Pfam" id="PF07732"/>
    </source>
</evidence>
<dbReference type="STRING" id="1088721.JI59_04840"/>
<evidence type="ECO:0000256" key="1">
    <source>
        <dbReference type="ARBA" id="ARBA00011245"/>
    </source>
</evidence>
<feature type="domain" description="Plastocyanin-like" evidence="10">
    <location>
        <begin position="398"/>
        <end position="508"/>
    </location>
</feature>
<evidence type="ECO:0000256" key="8">
    <source>
        <dbReference type="ARBA" id="ARBA00048092"/>
    </source>
</evidence>
<evidence type="ECO:0000259" key="9">
    <source>
        <dbReference type="Pfam" id="PF00394"/>
    </source>
</evidence>
<evidence type="ECO:0000256" key="7">
    <source>
        <dbReference type="ARBA" id="ARBA00043090"/>
    </source>
</evidence>
<dbReference type="CDD" id="cd13890">
    <property type="entry name" value="CuRO_3_CueO_FtsP"/>
    <property type="match status" value="1"/>
</dbReference>
<dbReference type="eggNOG" id="COG2132">
    <property type="taxonomic scope" value="Bacteria"/>
</dbReference>
<evidence type="ECO:0000313" key="12">
    <source>
        <dbReference type="EMBL" id="EHJ59957.1"/>
    </source>
</evidence>
<dbReference type="Proteomes" id="UP000004030">
    <property type="component" value="Unassembled WGS sequence"/>
</dbReference>
<dbReference type="InterPro" id="IPR002355">
    <property type="entry name" value="Cu_oxidase_Cu_BS"/>
</dbReference>
<gene>
    <name evidence="12" type="ORF">NSU_3033</name>
</gene>
<dbReference type="PROSITE" id="PS51318">
    <property type="entry name" value="TAT"/>
    <property type="match status" value="1"/>
</dbReference>
<keyword evidence="3" id="KW-0560">Oxidoreductase</keyword>
<dbReference type="InterPro" id="IPR008972">
    <property type="entry name" value="Cupredoxin"/>
</dbReference>
<dbReference type="Pfam" id="PF07731">
    <property type="entry name" value="Cu-oxidase_2"/>
    <property type="match status" value="1"/>
</dbReference>
<accession>G6EFB2</accession>
<comment type="caution">
    <text evidence="12">The sequence shown here is derived from an EMBL/GenBank/DDBJ whole genome shotgun (WGS) entry which is preliminary data.</text>
</comment>
<keyword evidence="13" id="KW-1185">Reference proteome</keyword>